<feature type="binding site" evidence="10">
    <location>
        <position position="118"/>
    </location>
    <ligand>
        <name>Zn(2+)</name>
        <dbReference type="ChEBI" id="CHEBI:29105"/>
        <label>2</label>
    </ligand>
</feature>
<dbReference type="PROSITE" id="PS00759">
    <property type="entry name" value="ARGE_DAPE_CPG2_2"/>
    <property type="match status" value="1"/>
</dbReference>
<dbReference type="FunFam" id="1.10.150.900:FF:000001">
    <property type="entry name" value="Aminoacylase-1, putative"/>
    <property type="match status" value="1"/>
</dbReference>
<evidence type="ECO:0000256" key="2">
    <source>
        <dbReference type="ARBA" id="ARBA00006247"/>
    </source>
</evidence>
<feature type="binding site" evidence="10">
    <location>
        <position position="118"/>
    </location>
    <ligand>
        <name>Zn(2+)</name>
        <dbReference type="ChEBI" id="CHEBI:29105"/>
        <label>1</label>
    </ligand>
</feature>
<keyword evidence="7 10" id="KW-0862">Zinc</keyword>
<evidence type="ECO:0000256" key="7">
    <source>
        <dbReference type="ARBA" id="ARBA00022833"/>
    </source>
</evidence>
<dbReference type="Gene3D" id="3.40.630.10">
    <property type="entry name" value="Zn peptidases"/>
    <property type="match status" value="1"/>
</dbReference>
<evidence type="ECO:0000313" key="12">
    <source>
        <dbReference type="EMBL" id="JAV28502.1"/>
    </source>
</evidence>
<dbReference type="Gene3D" id="1.10.150.900">
    <property type="match status" value="1"/>
</dbReference>
<dbReference type="AlphaFoldDB" id="A0A1Q3FLU4"/>
<dbReference type="InterPro" id="IPR001261">
    <property type="entry name" value="ArgE/DapE_CS"/>
</dbReference>
<dbReference type="InterPro" id="IPR010159">
    <property type="entry name" value="N-acyl_aa_amidohydrolase"/>
</dbReference>
<keyword evidence="4" id="KW-0963">Cytoplasm</keyword>
<dbReference type="SUPFAM" id="SSF55031">
    <property type="entry name" value="Bacterial exopeptidase dimerisation domain"/>
    <property type="match status" value="1"/>
</dbReference>
<dbReference type="InterPro" id="IPR002933">
    <property type="entry name" value="Peptidase_M20"/>
</dbReference>
<evidence type="ECO:0000256" key="8">
    <source>
        <dbReference type="ARBA" id="ARBA00029656"/>
    </source>
</evidence>
<protein>
    <recommendedName>
        <fullName evidence="3">N-acyl-aliphatic-L-amino acid amidohydrolase</fullName>
        <ecNumber evidence="3">3.5.1.14</ecNumber>
    </recommendedName>
    <alternativeName>
        <fullName evidence="8">N-acyl-L-amino-acid amidohydrolase</fullName>
    </alternativeName>
</protein>
<comment type="subcellular location">
    <subcellularLocation>
        <location evidence="1">Cytoplasm</location>
    </subcellularLocation>
</comment>
<dbReference type="PANTHER" id="PTHR45892:SF1">
    <property type="entry name" value="AMINOACYLASE-1"/>
    <property type="match status" value="1"/>
</dbReference>
<name>A0A1Q3FLU4_CULTA</name>
<keyword evidence="6" id="KW-0378">Hydrolase</keyword>
<keyword evidence="5 10" id="KW-0479">Metal-binding</keyword>
<dbReference type="InterPro" id="IPR052083">
    <property type="entry name" value="Aminoacylase-1_M20A"/>
</dbReference>
<evidence type="ECO:0000256" key="3">
    <source>
        <dbReference type="ARBA" id="ARBA00011913"/>
    </source>
</evidence>
<dbReference type="GO" id="GO:0004046">
    <property type="term" value="F:aminoacylase activity"/>
    <property type="evidence" value="ECO:0007669"/>
    <property type="project" value="UniProtKB-EC"/>
</dbReference>
<accession>A0A1Q3FLU4</accession>
<feature type="binding site" evidence="10">
    <location>
        <position position="153"/>
    </location>
    <ligand>
        <name>Zn(2+)</name>
        <dbReference type="ChEBI" id="CHEBI:29105"/>
        <label>2</label>
    </ligand>
</feature>
<dbReference type="Gene3D" id="3.30.70.360">
    <property type="match status" value="1"/>
</dbReference>
<comment type="cofactor">
    <cofactor evidence="10">
        <name>Zn(2+)</name>
        <dbReference type="ChEBI" id="CHEBI:29105"/>
    </cofactor>
    <text evidence="10">Binds 2 Zn(2+) ions per subunit.</text>
</comment>
<comment type="similarity">
    <text evidence="2">Belongs to the peptidase M20A family.</text>
</comment>
<dbReference type="FunFam" id="3.30.70.360:FF:000005">
    <property type="entry name" value="Putative Aminoacylase-1"/>
    <property type="match status" value="1"/>
</dbReference>
<dbReference type="EC" id="3.5.1.14" evidence="3"/>
<evidence type="ECO:0000259" key="11">
    <source>
        <dbReference type="Pfam" id="PF07687"/>
    </source>
</evidence>
<dbReference type="FunFam" id="3.40.630.10:FF:000019">
    <property type="entry name" value="Aminoacylase 1"/>
    <property type="match status" value="1"/>
</dbReference>
<feature type="binding site" evidence="10">
    <location>
        <position position="85"/>
    </location>
    <ligand>
        <name>Zn(2+)</name>
        <dbReference type="ChEBI" id="CHEBI:29105"/>
        <label>1</label>
    </ligand>
</feature>
<dbReference type="CDD" id="cd05646">
    <property type="entry name" value="M20_AcylaseI_like"/>
    <property type="match status" value="1"/>
</dbReference>
<dbReference type="Pfam" id="PF07687">
    <property type="entry name" value="M20_dimer"/>
    <property type="match status" value="1"/>
</dbReference>
<dbReference type="PIRSF" id="PIRSF036696">
    <property type="entry name" value="ACY-1"/>
    <property type="match status" value="1"/>
</dbReference>
<evidence type="ECO:0000256" key="5">
    <source>
        <dbReference type="ARBA" id="ARBA00022723"/>
    </source>
</evidence>
<sequence length="406" mass="45532">MDDSTDSRYRAWESNEEIQLFREYLKIPSVHPDVDYDGCVEFLRRQAASLDLPAKVIEVNPKKPIVIITWEGTDPSATSIILNSHMDVVPVYPERWTYPPFSAHMDHEGRIYARGSQDMKCVGMQFLAVVRALKRDGIRLKRTLHVTFVPDEETGGVLGMKDFVTTDHFKALNCGFAIDEGLASENEVFKLFYGERLRRKVFFYISGTPGHGSLLLEGTAGEKVRKLLDRLYDFRSSEAKKQEDNPELTIGDTTIVNLTMMEGGVQSNVVPPELMICCDIRVAPTEDIDQFEAQIARWCEESGGGIRADFGVKDPVVGVTKLDGSNPFWGPFKAALDELGLKIKPQIMPGATDVRFIREQGIPAVGFSPMNNTPVLLHDHDEFLQADTYLKGIEIYRKIVEGVANV</sequence>
<dbReference type="GO" id="GO:0006520">
    <property type="term" value="P:amino acid metabolic process"/>
    <property type="evidence" value="ECO:0007669"/>
    <property type="project" value="InterPro"/>
</dbReference>
<evidence type="ECO:0000256" key="9">
    <source>
        <dbReference type="PIRSR" id="PIRSR036696-1"/>
    </source>
</evidence>
<feature type="active site" description="Proton acceptor" evidence="9">
    <location>
        <position position="152"/>
    </location>
</feature>
<feature type="binding site" evidence="10">
    <location>
        <position position="180"/>
    </location>
    <ligand>
        <name>Zn(2+)</name>
        <dbReference type="ChEBI" id="CHEBI:29105"/>
        <label>1</label>
    </ligand>
</feature>
<dbReference type="GO" id="GO:0046872">
    <property type="term" value="F:metal ion binding"/>
    <property type="evidence" value="ECO:0007669"/>
    <property type="project" value="UniProtKB-KW"/>
</dbReference>
<evidence type="ECO:0000256" key="1">
    <source>
        <dbReference type="ARBA" id="ARBA00004496"/>
    </source>
</evidence>
<evidence type="ECO:0000256" key="6">
    <source>
        <dbReference type="ARBA" id="ARBA00022801"/>
    </source>
</evidence>
<proteinExistence type="inferred from homology"/>
<evidence type="ECO:0000256" key="10">
    <source>
        <dbReference type="PIRSR" id="PIRSR036696-2"/>
    </source>
</evidence>
<feature type="active site" evidence="9">
    <location>
        <position position="87"/>
    </location>
</feature>
<feature type="domain" description="Peptidase M20 dimerisation" evidence="11">
    <location>
        <begin position="205"/>
        <end position="302"/>
    </location>
</feature>
<dbReference type="EMBL" id="GFDL01006543">
    <property type="protein sequence ID" value="JAV28502.1"/>
    <property type="molecule type" value="Transcribed_RNA"/>
</dbReference>
<evidence type="ECO:0000256" key="4">
    <source>
        <dbReference type="ARBA" id="ARBA00022490"/>
    </source>
</evidence>
<dbReference type="SUPFAM" id="SSF53187">
    <property type="entry name" value="Zn-dependent exopeptidases"/>
    <property type="match status" value="1"/>
</dbReference>
<dbReference type="InterPro" id="IPR036264">
    <property type="entry name" value="Bact_exopeptidase_dim_dom"/>
</dbReference>
<organism evidence="12">
    <name type="scientific">Culex tarsalis</name>
    <name type="common">Encephalitis mosquito</name>
    <dbReference type="NCBI Taxonomy" id="7177"/>
    <lineage>
        <taxon>Eukaryota</taxon>
        <taxon>Metazoa</taxon>
        <taxon>Ecdysozoa</taxon>
        <taxon>Arthropoda</taxon>
        <taxon>Hexapoda</taxon>
        <taxon>Insecta</taxon>
        <taxon>Pterygota</taxon>
        <taxon>Neoptera</taxon>
        <taxon>Endopterygota</taxon>
        <taxon>Diptera</taxon>
        <taxon>Nematocera</taxon>
        <taxon>Culicoidea</taxon>
        <taxon>Culicidae</taxon>
        <taxon>Culicinae</taxon>
        <taxon>Culicini</taxon>
        <taxon>Culex</taxon>
        <taxon>Culex</taxon>
    </lineage>
</organism>
<reference evidence="12" key="1">
    <citation type="submission" date="2017-01" db="EMBL/GenBank/DDBJ databases">
        <title>A deep insight into the sialotranscriptome of adult male and female Cluex tarsalis mosquitoes.</title>
        <authorList>
            <person name="Ribeiro J.M."/>
            <person name="Moreira F."/>
            <person name="Bernard K.A."/>
            <person name="Calvo E."/>
        </authorList>
    </citation>
    <scope>NUCLEOTIDE SEQUENCE</scope>
    <source>
        <strain evidence="12">Kern County</strain>
        <tissue evidence="12">Salivary glands</tissue>
    </source>
</reference>
<dbReference type="PANTHER" id="PTHR45892">
    <property type="entry name" value="AMINOACYLASE-1"/>
    <property type="match status" value="1"/>
</dbReference>
<dbReference type="Pfam" id="PF01546">
    <property type="entry name" value="Peptidase_M20"/>
    <property type="match status" value="1"/>
</dbReference>
<feature type="binding site" evidence="10">
    <location>
        <position position="378"/>
    </location>
    <ligand>
        <name>Zn(2+)</name>
        <dbReference type="ChEBI" id="CHEBI:29105"/>
        <label>2</label>
    </ligand>
</feature>
<dbReference type="GO" id="GO:0005737">
    <property type="term" value="C:cytoplasm"/>
    <property type="evidence" value="ECO:0007669"/>
    <property type="project" value="UniProtKB-SubCell"/>
</dbReference>
<dbReference type="NCBIfam" id="TIGR01880">
    <property type="entry name" value="Ac-peptdase-euk"/>
    <property type="match status" value="1"/>
</dbReference>
<dbReference type="InterPro" id="IPR011650">
    <property type="entry name" value="Peptidase_M20_dimer"/>
</dbReference>